<comment type="caution">
    <text evidence="2">The sequence shown here is derived from an EMBL/GenBank/DDBJ whole genome shotgun (WGS) entry which is preliminary data.</text>
</comment>
<evidence type="ECO:0000256" key="1">
    <source>
        <dbReference type="SAM" id="MobiDB-lite"/>
    </source>
</evidence>
<reference evidence="2 3" key="1">
    <citation type="submission" date="2015-07" db="EMBL/GenBank/DDBJ databases">
        <title>Emmonsia species relationships and genome sequence.</title>
        <authorList>
            <consortium name="The Broad Institute Genomics Platform"/>
            <person name="Cuomo C.A."/>
            <person name="Munoz J.F."/>
            <person name="Imamovic A."/>
            <person name="Priest M.E."/>
            <person name="Young S."/>
            <person name="Clay O.K."/>
            <person name="McEwen J.G."/>
        </authorList>
    </citation>
    <scope>NUCLEOTIDE SEQUENCE [LARGE SCALE GENOMIC DNA]</scope>
    <source>
        <strain evidence="2 3">UAMH 9510</strain>
    </source>
</reference>
<name>A0A1J9QJ17_9EURO</name>
<organism evidence="2 3">
    <name type="scientific">Emergomyces pasteurianus Ep9510</name>
    <dbReference type="NCBI Taxonomy" id="1447872"/>
    <lineage>
        <taxon>Eukaryota</taxon>
        <taxon>Fungi</taxon>
        <taxon>Dikarya</taxon>
        <taxon>Ascomycota</taxon>
        <taxon>Pezizomycotina</taxon>
        <taxon>Eurotiomycetes</taxon>
        <taxon>Eurotiomycetidae</taxon>
        <taxon>Onygenales</taxon>
        <taxon>Ajellomycetaceae</taxon>
        <taxon>Emergomyces</taxon>
    </lineage>
</organism>
<dbReference type="Proteomes" id="UP000182235">
    <property type="component" value="Unassembled WGS sequence"/>
</dbReference>
<dbReference type="AlphaFoldDB" id="A0A1J9QJ17"/>
<keyword evidence="3" id="KW-1185">Reference proteome</keyword>
<feature type="region of interest" description="Disordered" evidence="1">
    <location>
        <begin position="1"/>
        <end position="24"/>
    </location>
</feature>
<dbReference type="Pfam" id="PF00023">
    <property type="entry name" value="Ank"/>
    <property type="match status" value="1"/>
</dbReference>
<dbReference type="InterPro" id="IPR002110">
    <property type="entry name" value="Ankyrin_rpt"/>
</dbReference>
<dbReference type="VEuPathDB" id="FungiDB:AJ78_03902"/>
<dbReference type="Gene3D" id="1.25.40.20">
    <property type="entry name" value="Ankyrin repeat-containing domain"/>
    <property type="match status" value="1"/>
</dbReference>
<feature type="compositionally biased region" description="Basic and acidic residues" evidence="1">
    <location>
        <begin position="1"/>
        <end position="10"/>
    </location>
</feature>
<dbReference type="EMBL" id="LGRN01000133">
    <property type="protein sequence ID" value="OJD15884.1"/>
    <property type="molecule type" value="Genomic_DNA"/>
</dbReference>
<accession>A0A1J9QJ17</accession>
<dbReference type="SUPFAM" id="SSF48403">
    <property type="entry name" value="Ankyrin repeat"/>
    <property type="match status" value="1"/>
</dbReference>
<proteinExistence type="predicted"/>
<dbReference type="InterPro" id="IPR036770">
    <property type="entry name" value="Ankyrin_rpt-contain_sf"/>
</dbReference>
<protein>
    <submittedName>
        <fullName evidence="2">Uncharacterized protein</fullName>
    </submittedName>
</protein>
<gene>
    <name evidence="2" type="ORF">AJ78_03902</name>
</gene>
<evidence type="ECO:0000313" key="2">
    <source>
        <dbReference type="EMBL" id="OJD15884.1"/>
    </source>
</evidence>
<evidence type="ECO:0000313" key="3">
    <source>
        <dbReference type="Proteomes" id="UP000182235"/>
    </source>
</evidence>
<sequence>MANTDHMETGKRRRGCRPWHGAKNMKGKQQELGEAMSANSHKESSARIEQLWASGAHIYKPTVLHEAVRQNHREMVKTLLPELGACRLQLASASSYGCIGIIQLLINHGADAGVKKCVDKELLPIIRYESRWPRKQTSSGFFGAAGADISILSSIHRLV</sequence>
<dbReference type="STRING" id="1447872.A0A1J9QJ17"/>